<dbReference type="GO" id="GO:0030429">
    <property type="term" value="F:kynureninase activity"/>
    <property type="evidence" value="ECO:0007669"/>
    <property type="project" value="InterPro"/>
</dbReference>
<dbReference type="GO" id="GO:0005737">
    <property type="term" value="C:cytoplasm"/>
    <property type="evidence" value="ECO:0007669"/>
    <property type="project" value="InterPro"/>
</dbReference>
<dbReference type="EMBL" id="FMBM01000002">
    <property type="protein sequence ID" value="SCC80421.1"/>
    <property type="molecule type" value="Genomic_DNA"/>
</dbReference>
<reference evidence="4 6" key="1">
    <citation type="submission" date="2015-09" db="EMBL/GenBank/DDBJ databases">
        <title>Identification and resolution of microdiversity through metagenomic sequencing of parallel consortia.</title>
        <authorList>
            <person name="Nelson W.C."/>
            <person name="Romine M.F."/>
            <person name="Lindemann S.R."/>
        </authorList>
    </citation>
    <scope>NUCLEOTIDE SEQUENCE [LARGE SCALE GENOMIC DNA]</scope>
    <source>
        <strain evidence="4">HL-109</strain>
    </source>
</reference>
<dbReference type="Proteomes" id="UP000050497">
    <property type="component" value="Unassembled WGS sequence"/>
</dbReference>
<keyword evidence="3" id="KW-0663">Pyridoxal phosphate</keyword>
<evidence type="ECO:0000313" key="7">
    <source>
        <dbReference type="Proteomes" id="UP000182800"/>
    </source>
</evidence>
<dbReference type="Gene3D" id="3.90.1150.10">
    <property type="entry name" value="Aspartate Aminotransferase, domain 1"/>
    <property type="match status" value="1"/>
</dbReference>
<evidence type="ECO:0000313" key="4">
    <source>
        <dbReference type="EMBL" id="KPQ09578.1"/>
    </source>
</evidence>
<dbReference type="PATRIC" id="fig|1653334.4.peg.543"/>
<keyword evidence="2" id="KW-0378">Hydrolase</keyword>
<sequence>MLDLRAHFSRFLAAEPGRIHLAAHSHHYWPDVTREAQLAAWDDAARLADGKWGHVMGPVWREAQTYVARTLSLPDPGSVVFGQNTFEFWLRLFSCFPAQKRLRILASDGEFHSFTRLTRRLAEDGLVTVEHVPAEPFDDFATRFAERAAAGGHDIVLFSQVLFNSGFALSGDEMAEIVAAVPSPESFVVIDGYHGYLAVPTDLSGLAERVFYMSGGYKYVMSGEGAAFMHCPPGYGPRPRATGWYAAFAALEASQDGPVGYAGDGYRFMGATFDPTALYRFNAVMRWLDGLGIDVAAIHAHAHALQAVFISELEARGAALRKSDLLIPLSQAQRGNFLTFRRADAQDLYARLAAGKVVTDVRGDRLRVGFGPYHAEDDAVKAGEAAAVLLRD</sequence>
<evidence type="ECO:0000313" key="6">
    <source>
        <dbReference type="Proteomes" id="UP000050497"/>
    </source>
</evidence>
<evidence type="ECO:0000256" key="1">
    <source>
        <dbReference type="ARBA" id="ARBA00022642"/>
    </source>
</evidence>
<accession>A0A0N8KDV3</accession>
<dbReference type="Pfam" id="PF22580">
    <property type="entry name" value="KYNU_C"/>
    <property type="match status" value="1"/>
</dbReference>
<dbReference type="EMBL" id="LJSX01000025">
    <property type="protein sequence ID" value="KPQ09578.1"/>
    <property type="molecule type" value="Genomic_DNA"/>
</dbReference>
<keyword evidence="1" id="KW-0662">Pyridine nucleotide biosynthesis</keyword>
<reference evidence="5 7" key="2">
    <citation type="submission" date="2016-08" db="EMBL/GenBank/DDBJ databases">
        <authorList>
            <person name="Varghese N."/>
            <person name="Submissions Spin"/>
        </authorList>
    </citation>
    <scope>NUCLEOTIDE SEQUENCE [LARGE SCALE GENOMIC DNA]</scope>
    <source>
        <strain evidence="5 7">HL-109</strain>
    </source>
</reference>
<dbReference type="RefSeq" id="WP_074444433.1">
    <property type="nucleotide sequence ID" value="NZ_FMBM01000002.1"/>
</dbReference>
<evidence type="ECO:0000256" key="3">
    <source>
        <dbReference type="ARBA" id="ARBA00022898"/>
    </source>
</evidence>
<dbReference type="STRING" id="1653334.GA0071312_1483"/>
<dbReference type="AlphaFoldDB" id="A0A0N8KDV3"/>
<proteinExistence type="predicted"/>
<dbReference type="Proteomes" id="UP000182800">
    <property type="component" value="Unassembled WGS sequence"/>
</dbReference>
<dbReference type="OrthoDB" id="5501089at2"/>
<gene>
    <name evidence="5" type="ORF">GA0071312_1483</name>
    <name evidence="4" type="ORF">HLUCCO17_14185</name>
</gene>
<dbReference type="Gene3D" id="3.40.640.10">
    <property type="entry name" value="Type I PLP-dependent aspartate aminotransferase-like (Major domain)"/>
    <property type="match status" value="1"/>
</dbReference>
<dbReference type="GO" id="GO:0009435">
    <property type="term" value="P:NAD+ biosynthetic process"/>
    <property type="evidence" value="ECO:0007669"/>
    <property type="project" value="InterPro"/>
</dbReference>
<dbReference type="InterPro" id="IPR015421">
    <property type="entry name" value="PyrdxlP-dep_Trfase_major"/>
</dbReference>
<dbReference type="GO" id="GO:0030170">
    <property type="term" value="F:pyridoxal phosphate binding"/>
    <property type="evidence" value="ECO:0007669"/>
    <property type="project" value="InterPro"/>
</dbReference>
<evidence type="ECO:0000256" key="2">
    <source>
        <dbReference type="ARBA" id="ARBA00022801"/>
    </source>
</evidence>
<evidence type="ECO:0000313" key="5">
    <source>
        <dbReference type="EMBL" id="SCC80421.1"/>
    </source>
</evidence>
<dbReference type="GO" id="GO:0016829">
    <property type="term" value="F:lyase activity"/>
    <property type="evidence" value="ECO:0007669"/>
    <property type="project" value="UniProtKB-KW"/>
</dbReference>
<protein>
    <submittedName>
        <fullName evidence="4 5">Selenocysteine lyase</fullName>
    </submittedName>
</protein>
<comment type="caution">
    <text evidence="4">The sequence shown here is derived from an EMBL/GenBank/DDBJ whole genome shotgun (WGS) entry which is preliminary data.</text>
</comment>
<keyword evidence="7" id="KW-1185">Reference proteome</keyword>
<name>A0A0N8KDV3_9HYPH</name>
<organism evidence="4 6">
    <name type="scientific">Saliniramus fredricksonii</name>
    <dbReference type="NCBI Taxonomy" id="1653334"/>
    <lineage>
        <taxon>Bacteria</taxon>
        <taxon>Pseudomonadati</taxon>
        <taxon>Pseudomonadota</taxon>
        <taxon>Alphaproteobacteria</taxon>
        <taxon>Hyphomicrobiales</taxon>
        <taxon>Salinarimonadaceae</taxon>
        <taxon>Saliniramus</taxon>
    </lineage>
</organism>
<keyword evidence="4" id="KW-0456">Lyase</keyword>
<dbReference type="InterPro" id="IPR015422">
    <property type="entry name" value="PyrdxlP-dep_Trfase_small"/>
</dbReference>
<dbReference type="GO" id="GO:0006569">
    <property type="term" value="P:L-tryptophan catabolic process"/>
    <property type="evidence" value="ECO:0007669"/>
    <property type="project" value="InterPro"/>
</dbReference>
<dbReference type="InterPro" id="IPR010111">
    <property type="entry name" value="Kynureninase"/>
</dbReference>
<dbReference type="InterPro" id="IPR015424">
    <property type="entry name" value="PyrdxlP-dep_Trfase"/>
</dbReference>
<dbReference type="SUPFAM" id="SSF53383">
    <property type="entry name" value="PLP-dependent transferases"/>
    <property type="match status" value="1"/>
</dbReference>